<organism evidence="1 2">
    <name type="scientific">Klebsiella oxytoca</name>
    <dbReference type="NCBI Taxonomy" id="571"/>
    <lineage>
        <taxon>Bacteria</taxon>
        <taxon>Pseudomonadati</taxon>
        <taxon>Pseudomonadota</taxon>
        <taxon>Gammaproteobacteria</taxon>
        <taxon>Enterobacterales</taxon>
        <taxon>Enterobacteriaceae</taxon>
        <taxon>Klebsiella/Raoultella group</taxon>
        <taxon>Klebsiella</taxon>
    </lineage>
</organism>
<reference evidence="1 2" key="1">
    <citation type="submission" date="2018-05" db="EMBL/GenBank/DDBJ databases">
        <title>Freshwater and sediment microbial communities from various areas in North America, analyzing microbe dynamics in response to fracking.</title>
        <authorList>
            <person name="Lamendella R."/>
        </authorList>
    </citation>
    <scope>NUCLEOTIDE SEQUENCE [LARGE SCALE GENOMIC DNA]</scope>
    <source>
        <strain evidence="1 2">67</strain>
    </source>
</reference>
<evidence type="ECO:0000313" key="1">
    <source>
        <dbReference type="EMBL" id="PXW42168.1"/>
    </source>
</evidence>
<sequence length="122" mass="13694">MNLHSIVRSAISAVNPRVEAQIYRSIGPTKNPDYSTSPGFAPPVTMMVQKQALSQADIRHMDNMNIQGVLVSIWTDGNWCGINRDRQQGGDKFVIGNETWLVVDVPEIWPDWTRVIACQQLT</sequence>
<dbReference type="Proteomes" id="UP000247485">
    <property type="component" value="Unassembled WGS sequence"/>
</dbReference>
<accession>A0A318FHF5</accession>
<evidence type="ECO:0008006" key="3">
    <source>
        <dbReference type="Google" id="ProtNLM"/>
    </source>
</evidence>
<dbReference type="RefSeq" id="WP_048982353.1">
    <property type="nucleotide sequence ID" value="NZ_QJJG01000014.1"/>
</dbReference>
<dbReference type="AlphaFoldDB" id="A0A318FHF5"/>
<evidence type="ECO:0000313" key="2">
    <source>
        <dbReference type="Proteomes" id="UP000247485"/>
    </source>
</evidence>
<proteinExistence type="predicted"/>
<protein>
    <recommendedName>
        <fullName evidence="3">Phage protein</fullName>
    </recommendedName>
</protein>
<comment type="caution">
    <text evidence="1">The sequence shown here is derived from an EMBL/GenBank/DDBJ whole genome shotgun (WGS) entry which is preliminary data.</text>
</comment>
<dbReference type="EMBL" id="QJJG01000014">
    <property type="protein sequence ID" value="PXW42168.1"/>
    <property type="molecule type" value="Genomic_DNA"/>
</dbReference>
<gene>
    <name evidence="1" type="ORF">DET57_114160</name>
</gene>
<name>A0A318FHF5_KLEOX</name>